<comment type="caution">
    <text evidence="2">The sequence shown here is derived from an EMBL/GenBank/DDBJ whole genome shotgun (WGS) entry which is preliminary data.</text>
</comment>
<keyword evidence="1" id="KW-0812">Transmembrane</keyword>
<sequence>MSSGSHAGRAKSWVAVTVIFIGFAVGGVALCVGPNWPMFWGGAAVVLLGGVVAFLADIMTDVVIDEPRQQVVPAPSRTSSAS</sequence>
<evidence type="ECO:0000313" key="2">
    <source>
        <dbReference type="EMBL" id="MBO2453346.1"/>
    </source>
</evidence>
<keyword evidence="3" id="KW-1185">Reference proteome</keyword>
<protein>
    <submittedName>
        <fullName evidence="2">Uncharacterized protein</fullName>
    </submittedName>
</protein>
<keyword evidence="1" id="KW-1133">Transmembrane helix</keyword>
<dbReference type="RefSeq" id="WP_208261371.1">
    <property type="nucleotide sequence ID" value="NZ_JAGEOJ010000020.1"/>
</dbReference>
<dbReference type="AlphaFoldDB" id="A0A939PRC4"/>
<dbReference type="EMBL" id="JAGEOJ010000020">
    <property type="protein sequence ID" value="MBO2453346.1"/>
    <property type="molecule type" value="Genomic_DNA"/>
</dbReference>
<keyword evidence="1" id="KW-0472">Membrane</keyword>
<proteinExistence type="predicted"/>
<dbReference type="Proteomes" id="UP000669179">
    <property type="component" value="Unassembled WGS sequence"/>
</dbReference>
<name>A0A939PRC4_9ACTN</name>
<evidence type="ECO:0000256" key="1">
    <source>
        <dbReference type="SAM" id="Phobius"/>
    </source>
</evidence>
<feature type="transmembrane region" description="Helical" evidence="1">
    <location>
        <begin position="12"/>
        <end position="32"/>
    </location>
</feature>
<feature type="transmembrane region" description="Helical" evidence="1">
    <location>
        <begin position="38"/>
        <end position="59"/>
    </location>
</feature>
<organism evidence="2 3">
    <name type="scientific">Actinomadura barringtoniae</name>
    <dbReference type="NCBI Taxonomy" id="1427535"/>
    <lineage>
        <taxon>Bacteria</taxon>
        <taxon>Bacillati</taxon>
        <taxon>Actinomycetota</taxon>
        <taxon>Actinomycetes</taxon>
        <taxon>Streptosporangiales</taxon>
        <taxon>Thermomonosporaceae</taxon>
        <taxon>Actinomadura</taxon>
    </lineage>
</organism>
<accession>A0A939PRC4</accession>
<dbReference type="NCBIfam" id="NF041681">
    <property type="entry name" value="HGxxPAAW"/>
    <property type="match status" value="1"/>
</dbReference>
<gene>
    <name evidence="2" type="ORF">J4573_40060</name>
</gene>
<evidence type="ECO:0000313" key="3">
    <source>
        <dbReference type="Proteomes" id="UP000669179"/>
    </source>
</evidence>
<reference evidence="2" key="1">
    <citation type="submission" date="2021-03" db="EMBL/GenBank/DDBJ databases">
        <authorList>
            <person name="Kanchanasin P."/>
            <person name="Saeng-In P."/>
            <person name="Phongsopitanun W."/>
            <person name="Yuki M."/>
            <person name="Kudo T."/>
            <person name="Ohkuma M."/>
            <person name="Tanasupawat S."/>
        </authorList>
    </citation>
    <scope>NUCLEOTIDE SEQUENCE</scope>
    <source>
        <strain evidence="2">GKU 128</strain>
    </source>
</reference>